<gene>
    <name evidence="3" type="ORF">MEDL_9350</name>
</gene>
<proteinExistence type="predicted"/>
<keyword evidence="2" id="KW-1133">Transmembrane helix</keyword>
<dbReference type="Proteomes" id="UP000683360">
    <property type="component" value="Unassembled WGS sequence"/>
</dbReference>
<reference evidence="3" key="1">
    <citation type="submission" date="2021-03" db="EMBL/GenBank/DDBJ databases">
        <authorList>
            <person name="Bekaert M."/>
        </authorList>
    </citation>
    <scope>NUCLEOTIDE SEQUENCE</scope>
</reference>
<keyword evidence="4" id="KW-1185">Reference proteome</keyword>
<keyword evidence="2" id="KW-0472">Membrane</keyword>
<keyword evidence="2" id="KW-0812">Transmembrane</keyword>
<accession>A0A8S3QI23</accession>
<protein>
    <submittedName>
        <fullName evidence="3">Uncharacterized protein</fullName>
    </submittedName>
</protein>
<evidence type="ECO:0000313" key="4">
    <source>
        <dbReference type="Proteomes" id="UP000683360"/>
    </source>
</evidence>
<sequence length="323" mass="36342">MSEVGIQSEKENQVTRSMSEVGIQSEKENQVTRSMSEVGIQSEKENEVTRSMSEVGIQSEKENEVTRILSAVGIQREKENEVTRILSVVGIQSEKENQVTKTMLEVALGNSLNSTLDSEQGEMREEQTEIEVTRQFTTDINNIFCMSPCHDSSIWISDGTHDTVMHLNLKKEKPQIISQFNIVVHDMAITPSGDLILAVDGNKTLQAVDQRTGKLSNSKYTLSWRYSRVMPLCIHVTRDKVITGVVDRYQFLSFLKGMLKFLGATGYSSVLEPVKKKPSSLTFVGNSVKWLREKIGQPEGFIFTMSTFTAALVINFLSWIQIF</sequence>
<evidence type="ECO:0000256" key="1">
    <source>
        <dbReference type="SAM" id="MobiDB-lite"/>
    </source>
</evidence>
<evidence type="ECO:0000313" key="3">
    <source>
        <dbReference type="EMBL" id="CAG2194331.1"/>
    </source>
</evidence>
<comment type="caution">
    <text evidence="3">The sequence shown here is derived from an EMBL/GenBank/DDBJ whole genome shotgun (WGS) entry which is preliminary data.</text>
</comment>
<organism evidence="3 4">
    <name type="scientific">Mytilus edulis</name>
    <name type="common">Blue mussel</name>
    <dbReference type="NCBI Taxonomy" id="6550"/>
    <lineage>
        <taxon>Eukaryota</taxon>
        <taxon>Metazoa</taxon>
        <taxon>Spiralia</taxon>
        <taxon>Lophotrochozoa</taxon>
        <taxon>Mollusca</taxon>
        <taxon>Bivalvia</taxon>
        <taxon>Autobranchia</taxon>
        <taxon>Pteriomorphia</taxon>
        <taxon>Mytilida</taxon>
        <taxon>Mytiloidea</taxon>
        <taxon>Mytilidae</taxon>
        <taxon>Mytilinae</taxon>
        <taxon>Mytilus</taxon>
    </lineage>
</organism>
<name>A0A8S3QI23_MYTED</name>
<feature type="transmembrane region" description="Helical" evidence="2">
    <location>
        <begin position="301"/>
        <end position="322"/>
    </location>
</feature>
<feature type="region of interest" description="Disordered" evidence="1">
    <location>
        <begin position="1"/>
        <end position="58"/>
    </location>
</feature>
<dbReference type="AlphaFoldDB" id="A0A8S3QI23"/>
<dbReference type="EMBL" id="CAJPWZ010000476">
    <property type="protein sequence ID" value="CAG2194331.1"/>
    <property type="molecule type" value="Genomic_DNA"/>
</dbReference>
<dbReference type="OrthoDB" id="10460669at2759"/>
<dbReference type="SUPFAM" id="SSF101898">
    <property type="entry name" value="NHL repeat"/>
    <property type="match status" value="1"/>
</dbReference>
<evidence type="ECO:0000256" key="2">
    <source>
        <dbReference type="SAM" id="Phobius"/>
    </source>
</evidence>